<reference evidence="2" key="1">
    <citation type="submission" date="2019-03" db="EMBL/GenBank/DDBJ databases">
        <title>Lake Tanganyika Metagenome-Assembled Genomes (MAGs).</title>
        <authorList>
            <person name="Tran P."/>
        </authorList>
    </citation>
    <scope>NUCLEOTIDE SEQUENCE</scope>
    <source>
        <strain evidence="2">M_DeepCast_400m_m2_100</strain>
    </source>
</reference>
<name>A0A937XB44_UNCEI</name>
<organism evidence="2 3">
    <name type="scientific">Eiseniibacteriota bacterium</name>
    <dbReference type="NCBI Taxonomy" id="2212470"/>
    <lineage>
        <taxon>Bacteria</taxon>
        <taxon>Candidatus Eiseniibacteriota</taxon>
    </lineage>
</organism>
<sequence>MTLREVVEELSAEVLHGAEEELNGTVATVAAGDLMSDVLTRATIADLLVTGLSNMQTIRTATVAGIKSIVIVRGKPVSPQMIDLAREEDLVLMVTGMKLFEAAGRLWARGLRTGETRA</sequence>
<gene>
    <name evidence="2" type="ORF">FJY75_05810</name>
</gene>
<accession>A0A937XB44</accession>
<dbReference type="Proteomes" id="UP000748308">
    <property type="component" value="Unassembled WGS sequence"/>
</dbReference>
<evidence type="ECO:0000259" key="1">
    <source>
        <dbReference type="Pfam" id="PF07085"/>
    </source>
</evidence>
<dbReference type="InterPro" id="IPR010766">
    <property type="entry name" value="DRTGG"/>
</dbReference>
<protein>
    <recommendedName>
        <fullName evidence="1">DRTGG domain-containing protein</fullName>
    </recommendedName>
</protein>
<dbReference type="Gene3D" id="3.40.1390.20">
    <property type="entry name" value="HprK N-terminal domain-like"/>
    <property type="match status" value="1"/>
</dbReference>
<proteinExistence type="predicted"/>
<evidence type="ECO:0000313" key="3">
    <source>
        <dbReference type="Proteomes" id="UP000748308"/>
    </source>
</evidence>
<dbReference type="SUPFAM" id="SSF75138">
    <property type="entry name" value="HprK N-terminal domain-like"/>
    <property type="match status" value="1"/>
</dbReference>
<dbReference type="AlphaFoldDB" id="A0A937XB44"/>
<dbReference type="InterPro" id="IPR028979">
    <property type="entry name" value="Ser_kin/Pase_Hpr-like_N_sf"/>
</dbReference>
<dbReference type="Pfam" id="PF07085">
    <property type="entry name" value="DRTGG"/>
    <property type="match status" value="1"/>
</dbReference>
<evidence type="ECO:0000313" key="2">
    <source>
        <dbReference type="EMBL" id="MBM3317349.1"/>
    </source>
</evidence>
<comment type="caution">
    <text evidence="2">The sequence shown here is derived from an EMBL/GenBank/DDBJ whole genome shotgun (WGS) entry which is preliminary data.</text>
</comment>
<dbReference type="EMBL" id="VGIY01000110">
    <property type="protein sequence ID" value="MBM3317349.1"/>
    <property type="molecule type" value="Genomic_DNA"/>
</dbReference>
<feature type="domain" description="DRTGG" evidence="1">
    <location>
        <begin position="5"/>
        <end position="105"/>
    </location>
</feature>